<dbReference type="InterPro" id="IPR015424">
    <property type="entry name" value="PyrdxlP-dep_Trfase"/>
</dbReference>
<keyword evidence="5" id="KW-1185">Reference proteome</keyword>
<dbReference type="Proteomes" id="UP000184485">
    <property type="component" value="Unassembled WGS sequence"/>
</dbReference>
<dbReference type="InterPro" id="IPR015422">
    <property type="entry name" value="PyrdxlP-dep_Trfase_small"/>
</dbReference>
<protein>
    <submittedName>
        <fullName evidence="4">dTDP-4-amino-4,6-dideoxygalactose transaminase</fullName>
    </submittedName>
</protein>
<evidence type="ECO:0000256" key="2">
    <source>
        <dbReference type="PIRSR" id="PIRSR000390-2"/>
    </source>
</evidence>
<dbReference type="EMBL" id="FQUP01000003">
    <property type="protein sequence ID" value="SHG09733.1"/>
    <property type="molecule type" value="Genomic_DNA"/>
</dbReference>
<dbReference type="GO" id="GO:0008483">
    <property type="term" value="F:transaminase activity"/>
    <property type="evidence" value="ECO:0007669"/>
    <property type="project" value="TreeGrafter"/>
</dbReference>
<feature type="modified residue" description="N6-(pyridoxal phosphate)lysine" evidence="2">
    <location>
        <position position="206"/>
    </location>
</feature>
<dbReference type="InterPro" id="IPR000653">
    <property type="entry name" value="DegT/StrS_aminotransferase"/>
</dbReference>
<evidence type="ECO:0000256" key="3">
    <source>
        <dbReference type="RuleBase" id="RU004508"/>
    </source>
</evidence>
<dbReference type="STRING" id="1122133.SAMN02745157_3591"/>
<dbReference type="Gene3D" id="3.40.640.10">
    <property type="entry name" value="Type I PLP-dependent aspartate aminotransferase-like (Major domain)"/>
    <property type="match status" value="1"/>
</dbReference>
<dbReference type="GO" id="GO:0000271">
    <property type="term" value="P:polysaccharide biosynthetic process"/>
    <property type="evidence" value="ECO:0007669"/>
    <property type="project" value="TreeGrafter"/>
</dbReference>
<dbReference type="OrthoDB" id="9768668at2"/>
<comment type="similarity">
    <text evidence="3">Belongs to the DegT/DnrJ/EryC1 family.</text>
</comment>
<feature type="active site" description="Proton acceptor" evidence="1">
    <location>
        <position position="206"/>
    </location>
</feature>
<accession>A0A1M5H194</accession>
<reference evidence="4 5" key="1">
    <citation type="submission" date="2016-11" db="EMBL/GenBank/DDBJ databases">
        <authorList>
            <person name="Jaros S."/>
            <person name="Januszkiewicz K."/>
            <person name="Wedrychowicz H."/>
        </authorList>
    </citation>
    <scope>NUCLEOTIDE SEQUENCE [LARGE SCALE GENOMIC DNA]</scope>
    <source>
        <strain evidence="4 5">DSM 19436</strain>
    </source>
</reference>
<evidence type="ECO:0000313" key="4">
    <source>
        <dbReference type="EMBL" id="SHG09733.1"/>
    </source>
</evidence>
<keyword evidence="2 3" id="KW-0663">Pyridoxal phosphate</keyword>
<dbReference type="PANTHER" id="PTHR30244">
    <property type="entry name" value="TRANSAMINASE"/>
    <property type="match status" value="1"/>
</dbReference>
<dbReference type="PANTHER" id="PTHR30244:SF42">
    <property type="entry name" value="UDP-2-ACETAMIDO-2-DEOXY-3-OXO-D-GLUCURONATE AMINOTRANSFERASE"/>
    <property type="match status" value="1"/>
</dbReference>
<evidence type="ECO:0000313" key="5">
    <source>
        <dbReference type="Proteomes" id="UP000184485"/>
    </source>
</evidence>
<dbReference type="AlphaFoldDB" id="A0A1M5H194"/>
<dbReference type="SUPFAM" id="SSF53383">
    <property type="entry name" value="PLP-dependent transferases"/>
    <property type="match status" value="1"/>
</dbReference>
<dbReference type="CDD" id="cd00616">
    <property type="entry name" value="AHBA_syn"/>
    <property type="match status" value="1"/>
</dbReference>
<dbReference type="InterPro" id="IPR015421">
    <property type="entry name" value="PyrdxlP-dep_Trfase_major"/>
</dbReference>
<dbReference type="Gene3D" id="3.90.1150.10">
    <property type="entry name" value="Aspartate Aminotransferase, domain 1"/>
    <property type="match status" value="1"/>
</dbReference>
<dbReference type="PIRSF" id="PIRSF000390">
    <property type="entry name" value="PLP_StrS"/>
    <property type="match status" value="1"/>
</dbReference>
<dbReference type="Pfam" id="PF01041">
    <property type="entry name" value="DegT_DnrJ_EryC1"/>
    <property type="match status" value="1"/>
</dbReference>
<proteinExistence type="inferred from homology"/>
<name>A0A1M5H194_9HYPH</name>
<evidence type="ECO:0000256" key="1">
    <source>
        <dbReference type="PIRSR" id="PIRSR000390-1"/>
    </source>
</evidence>
<dbReference type="GO" id="GO:0030170">
    <property type="term" value="F:pyridoxal phosphate binding"/>
    <property type="evidence" value="ECO:0007669"/>
    <property type="project" value="TreeGrafter"/>
</dbReference>
<dbReference type="RefSeq" id="WP_084527487.1">
    <property type="nucleotide sequence ID" value="NZ_FQUP01000003.1"/>
</dbReference>
<gene>
    <name evidence="4" type="ORF">SAMN02745157_3591</name>
</gene>
<organism evidence="4 5">
    <name type="scientific">Kaistia soli DSM 19436</name>
    <dbReference type="NCBI Taxonomy" id="1122133"/>
    <lineage>
        <taxon>Bacteria</taxon>
        <taxon>Pseudomonadati</taxon>
        <taxon>Pseudomonadota</taxon>
        <taxon>Alphaproteobacteria</taxon>
        <taxon>Hyphomicrobiales</taxon>
        <taxon>Kaistiaceae</taxon>
        <taxon>Kaistia</taxon>
    </lineage>
</organism>
<sequence>MVSQSRPAVTVASGRVAFFDLQRQQRRIHDEVRARVDAVLSHGQFILGPEVEQLENQLAAFAGVPHAIGVSSGRDALMIGLMALGVGPGDAVFVPAFTFAATAGAVCSVNATPVFVDVDPSTFNIDPADLERAIAEVEAEGRLKPRAVIPVDLYGLPADYEAIGKIAAGHGMTVFSDAAQSFGGRSGNRRVGGMAPISATSFYPTKPLGCYGDGGAILTDDDTIADAVRTLRSHGRQGTGDVAVRNGLTGRLDTIQAAILLAKFEIFEDELNRRDAIARRYDAALSGLVGVQARPAGSLSANALYTVTLDGRDALKAALDAEGIGNALFYRVALHHHPAFAEVAKRPLPVSERLAETVLSIPMNPDLTDEEVDRVIDAVTRHVRQG</sequence>